<dbReference type="RefSeq" id="WP_344774488.1">
    <property type="nucleotide sequence ID" value="NZ_BAABAH010000005.1"/>
</dbReference>
<name>A0ABP7IE70_9ACTN</name>
<proteinExistence type="predicted"/>
<gene>
    <name evidence="2" type="ORF">GCM10022242_17870</name>
</gene>
<evidence type="ECO:0000313" key="2">
    <source>
        <dbReference type="EMBL" id="GAA3816200.1"/>
    </source>
</evidence>
<dbReference type="InterPro" id="IPR018656">
    <property type="entry name" value="DUF2087"/>
</dbReference>
<dbReference type="Pfam" id="PF09860">
    <property type="entry name" value="DUF2087"/>
    <property type="match status" value="1"/>
</dbReference>
<comment type="caution">
    <text evidence="2">The sequence shown here is derived from an EMBL/GenBank/DDBJ whole genome shotgun (WGS) entry which is preliminary data.</text>
</comment>
<accession>A0ABP7IE70</accession>
<evidence type="ECO:0000313" key="3">
    <source>
        <dbReference type="Proteomes" id="UP001501821"/>
    </source>
</evidence>
<keyword evidence="3" id="KW-1185">Reference proteome</keyword>
<feature type="domain" description="DUF2087" evidence="1">
    <location>
        <begin position="19"/>
        <end position="85"/>
    </location>
</feature>
<evidence type="ECO:0000259" key="1">
    <source>
        <dbReference type="Pfam" id="PF09860"/>
    </source>
</evidence>
<dbReference type="EMBL" id="BAABAH010000005">
    <property type="protein sequence ID" value="GAA3816200.1"/>
    <property type="molecule type" value="Genomic_DNA"/>
</dbReference>
<dbReference type="Proteomes" id="UP001501821">
    <property type="component" value="Unassembled WGS sequence"/>
</dbReference>
<organism evidence="2 3">
    <name type="scientific">Nocardioides panacisoli</name>
    <dbReference type="NCBI Taxonomy" id="627624"/>
    <lineage>
        <taxon>Bacteria</taxon>
        <taxon>Bacillati</taxon>
        <taxon>Actinomycetota</taxon>
        <taxon>Actinomycetes</taxon>
        <taxon>Propionibacteriales</taxon>
        <taxon>Nocardioidaceae</taxon>
        <taxon>Nocardioides</taxon>
    </lineage>
</organism>
<protein>
    <recommendedName>
        <fullName evidence="1">DUF2087 domain-containing protein</fullName>
    </recommendedName>
</protein>
<reference evidence="3" key="1">
    <citation type="journal article" date="2019" name="Int. J. Syst. Evol. Microbiol.">
        <title>The Global Catalogue of Microorganisms (GCM) 10K type strain sequencing project: providing services to taxonomists for standard genome sequencing and annotation.</title>
        <authorList>
            <consortium name="The Broad Institute Genomics Platform"/>
            <consortium name="The Broad Institute Genome Sequencing Center for Infectious Disease"/>
            <person name="Wu L."/>
            <person name="Ma J."/>
        </authorList>
    </citation>
    <scope>NUCLEOTIDE SEQUENCE [LARGE SCALE GENOMIC DNA]</scope>
    <source>
        <strain evidence="3">JCM 16953</strain>
    </source>
</reference>
<sequence length="92" mass="10672">MAEVDPGETLRRFFAADGRLHTMPTRHVKRQVVLDHIAQRFELGKVYAELDVDAVLKTIHEDHAALRRYLVDDGFLTRRDNHYWRSGGTVDV</sequence>